<sequence>MKKKKAYSMIELIMAIGSLLLVLGVFSVIVKTYLEEFSEGTLGERKWADVQTFFTYVNRDLEELSEGMGSGETLEINSNGTIEIKSSEGTTTDSVVYSVDSTGNISRDGTAIVKVNKNFNIDGLGLKVYENTLVENSINSNWEYDELEDDPVIITSEDGSNYYIEPVISLSEGSEITGGYALRFENVTTTTELTTEWTQTVTEADLSTITISDTGYVGEIRDIMLTATYSSGNSNKINSVKYNGTTDTTTPYEWEGQSIGSTMEFIFNMANGANGSNKYIEITVTLSEP</sequence>
<dbReference type="KEGG" id="ipo:Ilyop_0157"/>
<gene>
    <name evidence="1" type="ordered locus">Ilyop_0157</name>
</gene>
<name>E3H750_ILYPC</name>
<dbReference type="EMBL" id="CP002281">
    <property type="protein sequence ID" value="ADO81946.1"/>
    <property type="molecule type" value="Genomic_DNA"/>
</dbReference>
<keyword evidence="2" id="KW-1185">Reference proteome</keyword>
<dbReference type="Proteomes" id="UP000006875">
    <property type="component" value="Chromosome"/>
</dbReference>
<protein>
    <submittedName>
        <fullName evidence="1">Uncharacterized protein</fullName>
    </submittedName>
</protein>
<accession>E3H750</accession>
<organism evidence="1 2">
    <name type="scientific">Ilyobacter polytropus (strain ATCC 51220 / DSM 2926 / LMG 16218 / CuHBu1)</name>
    <dbReference type="NCBI Taxonomy" id="572544"/>
    <lineage>
        <taxon>Bacteria</taxon>
        <taxon>Fusobacteriati</taxon>
        <taxon>Fusobacteriota</taxon>
        <taxon>Fusobacteriia</taxon>
        <taxon>Fusobacteriales</taxon>
        <taxon>Fusobacteriaceae</taxon>
        <taxon>Ilyobacter</taxon>
    </lineage>
</organism>
<evidence type="ECO:0000313" key="2">
    <source>
        <dbReference type="Proteomes" id="UP000006875"/>
    </source>
</evidence>
<reference evidence="1 2" key="1">
    <citation type="journal article" date="2010" name="Stand. Genomic Sci.">
        <title>Complete genome sequence of Ilyobacter polytropus type strain (CuHbu1).</title>
        <authorList>
            <person name="Sikorski J."/>
            <person name="Chertkov O."/>
            <person name="Lapidus A."/>
            <person name="Nolan M."/>
            <person name="Lucas S."/>
            <person name="Del Rio T.G."/>
            <person name="Tice H."/>
            <person name="Cheng J.F."/>
            <person name="Tapia R."/>
            <person name="Han C."/>
            <person name="Goodwin L."/>
            <person name="Pitluck S."/>
            <person name="Liolios K."/>
            <person name="Ivanova N."/>
            <person name="Mavromatis K."/>
            <person name="Mikhailova N."/>
            <person name="Pati A."/>
            <person name="Chen A."/>
            <person name="Palaniappan K."/>
            <person name="Land M."/>
            <person name="Hauser L."/>
            <person name="Chang Y.J."/>
            <person name="Jeffries C.D."/>
            <person name="Brambilla E."/>
            <person name="Yasawong M."/>
            <person name="Rohde M."/>
            <person name="Pukall R."/>
            <person name="Spring S."/>
            <person name="Goker M."/>
            <person name="Woyke T."/>
            <person name="Bristow J."/>
            <person name="Eisen J.A."/>
            <person name="Markowitz V."/>
            <person name="Hugenholtz P."/>
            <person name="Kyrpides N.C."/>
            <person name="Klenk H.P."/>
        </authorList>
    </citation>
    <scope>NUCLEOTIDE SEQUENCE [LARGE SCALE GENOMIC DNA]</scope>
    <source>
        <strain evidence="2">ATCC 51220 / DSM 2926 / LMG 16218 / CuHBu1</strain>
    </source>
</reference>
<evidence type="ECO:0000313" key="1">
    <source>
        <dbReference type="EMBL" id="ADO81946.1"/>
    </source>
</evidence>
<dbReference type="AlphaFoldDB" id="E3H750"/>
<dbReference type="STRING" id="572544.Ilyop_0157"/>
<proteinExistence type="predicted"/>
<dbReference type="HOGENOM" id="CLU_962333_0_0_0"/>
<dbReference type="RefSeq" id="WP_013386617.1">
    <property type="nucleotide sequence ID" value="NC_014632.1"/>
</dbReference>